<dbReference type="PANTHER" id="PTHR10775">
    <property type="entry name" value="OS08G0208400 PROTEIN"/>
    <property type="match status" value="1"/>
</dbReference>
<evidence type="ECO:0000313" key="3">
    <source>
        <dbReference type="Proteomes" id="UP001153555"/>
    </source>
</evidence>
<keyword evidence="3" id="KW-1185">Reference proteome</keyword>
<dbReference type="OrthoDB" id="911793at2759"/>
<proteinExistence type="predicted"/>
<evidence type="ECO:0000259" key="1">
    <source>
        <dbReference type="Pfam" id="PF13963"/>
    </source>
</evidence>
<comment type="caution">
    <text evidence="2">The sequence shown here is derived from an EMBL/GenBank/DDBJ whole genome shotgun (WGS) entry which is preliminary data.</text>
</comment>
<accession>A0A9N7N618</accession>
<organism evidence="2 3">
    <name type="scientific">Striga hermonthica</name>
    <name type="common">Purple witchweed</name>
    <name type="synonym">Buchnera hermonthica</name>
    <dbReference type="NCBI Taxonomy" id="68872"/>
    <lineage>
        <taxon>Eukaryota</taxon>
        <taxon>Viridiplantae</taxon>
        <taxon>Streptophyta</taxon>
        <taxon>Embryophyta</taxon>
        <taxon>Tracheophyta</taxon>
        <taxon>Spermatophyta</taxon>
        <taxon>Magnoliopsida</taxon>
        <taxon>eudicotyledons</taxon>
        <taxon>Gunneridae</taxon>
        <taxon>Pentapetalae</taxon>
        <taxon>asterids</taxon>
        <taxon>lamiids</taxon>
        <taxon>Lamiales</taxon>
        <taxon>Orobanchaceae</taxon>
        <taxon>Buchnereae</taxon>
        <taxon>Striga</taxon>
    </lineage>
</organism>
<protein>
    <recommendedName>
        <fullName evidence="1">Transposase-associated domain-containing protein</fullName>
    </recommendedName>
</protein>
<dbReference type="AlphaFoldDB" id="A0A9N7N618"/>
<dbReference type="PANTHER" id="PTHR10775:SF182">
    <property type="entry name" value="TRANSPOSON, EN_SPM-LIKE, TRANSPOSASE-ASSOCIATED DOMAIN PROTEIN-RELATED"/>
    <property type="match status" value="1"/>
</dbReference>
<name>A0A9N7N618_STRHE</name>
<gene>
    <name evidence="2" type="ORF">SHERM_01567</name>
</gene>
<sequence length="289" mass="33438">MDRKWVYAPRTSLEYENGVNEFLEFASKHDPDSNGKFLCPCVNCLNERRLSADQIREHVVCDGFNKGYTKWIWHGEFDMPSRPKNEEVDEDMYDRVEEMINDIGAEAFEQVYTSGVCETLSTNAEKPLYKDCENFSRLSAVLKLITLKAANGWSDKSFMELLGLLKSMLPEDNELPNSNYEAKKILCPLGLGYKKIHACPNDCILYRNEYKSLHECPMCGVSRYRKEVHTKSNALKITNRPPTKVLWYLPIIPRFKRLFASAKEAKNLRWHADERIDDGMLRHPGDSPQ</sequence>
<reference evidence="2" key="1">
    <citation type="submission" date="2019-12" db="EMBL/GenBank/DDBJ databases">
        <authorList>
            <person name="Scholes J."/>
        </authorList>
    </citation>
    <scope>NUCLEOTIDE SEQUENCE</scope>
</reference>
<dbReference type="EMBL" id="CACSLK010023536">
    <property type="protein sequence ID" value="CAA0822641.1"/>
    <property type="molecule type" value="Genomic_DNA"/>
</dbReference>
<evidence type="ECO:0000313" key="2">
    <source>
        <dbReference type="EMBL" id="CAA0822641.1"/>
    </source>
</evidence>
<dbReference type="Proteomes" id="UP001153555">
    <property type="component" value="Unassembled WGS sequence"/>
</dbReference>
<dbReference type="InterPro" id="IPR029480">
    <property type="entry name" value="Transpos_assoc"/>
</dbReference>
<dbReference type="Pfam" id="PF13963">
    <property type="entry name" value="Transpos_assoc"/>
    <property type="match status" value="1"/>
</dbReference>
<feature type="domain" description="Transposase-associated" evidence="1">
    <location>
        <begin position="3"/>
        <end position="76"/>
    </location>
</feature>